<dbReference type="Proteomes" id="UP000193642">
    <property type="component" value="Unassembled WGS sequence"/>
</dbReference>
<keyword evidence="8" id="KW-0732">Signal</keyword>
<dbReference type="GO" id="GO:0005886">
    <property type="term" value="C:plasma membrane"/>
    <property type="evidence" value="ECO:0007669"/>
    <property type="project" value="TreeGrafter"/>
</dbReference>
<evidence type="ECO:0000256" key="6">
    <source>
        <dbReference type="ARBA" id="ARBA00023180"/>
    </source>
</evidence>
<dbReference type="OrthoDB" id="2156141at2759"/>
<feature type="signal peptide" evidence="8">
    <location>
        <begin position="1"/>
        <end position="16"/>
    </location>
</feature>
<feature type="chain" id="PRO_5012169256" evidence="8">
    <location>
        <begin position="17"/>
        <end position="473"/>
    </location>
</feature>
<sequence length="473" mass="53245">MILTLFFLYLIPHVIPKPITKQNITIGFVSNYCIFPTAKQNSSLLLHYDDTIDWDLLQKSQIYGSVYFNDVAMTVAVNTINEDPNVLPGIHVNIKRFSDCGDWYPKAYMYNGQSAGYASAITAGAVESNTDVIGVIGNQFSTAAVGVAASLSFNQIPYCSGNSLSPQLSDKNKFPYFWRTIPSIGLGKHIHQVLKSFNVSRVALIYQQDDTMGYQFYLDIQQTLLRNNMVLTAKIALPTQWNNETMSYAAMMLENADARYIVVSGQGRFVTDVLWKMGNKGLVNDRNVWISYKAPLDVRFTSYGPTYYQYVKGLIMLNPMAPNQTNPLYTSVNKAINATAEYNYPDEPLMDFIYWMSLNPRYDCTKMMLTAFDHLLKTTNFTVGQLANRELQSYLNYSAYRGLGYHGLTLDPMEITDNGDLASPYEAFYFTGSGTSKTLFGRTDIGGRPSQLFEDPFSSQEKASHHLTATMIQ</sequence>
<evidence type="ECO:0000256" key="1">
    <source>
        <dbReference type="ARBA" id="ARBA00004141"/>
    </source>
</evidence>
<dbReference type="AlphaFoldDB" id="A0A1Y2CW26"/>
<evidence type="ECO:0000256" key="5">
    <source>
        <dbReference type="ARBA" id="ARBA00023170"/>
    </source>
</evidence>
<evidence type="ECO:0000256" key="3">
    <source>
        <dbReference type="ARBA" id="ARBA00022989"/>
    </source>
</evidence>
<dbReference type="PANTHER" id="PTHR24061">
    <property type="entry name" value="CALCIUM-SENSING RECEPTOR-RELATED"/>
    <property type="match status" value="1"/>
</dbReference>
<dbReference type="PANTHER" id="PTHR24061:SF599">
    <property type="entry name" value="G-PROTEIN COUPLED RECEPTORS FAMILY 3 PROFILE DOMAIN-CONTAINING PROTEIN"/>
    <property type="match status" value="1"/>
</dbReference>
<evidence type="ECO:0000259" key="9">
    <source>
        <dbReference type="Pfam" id="PF01094"/>
    </source>
</evidence>
<dbReference type="EMBL" id="MCGO01000005">
    <property type="protein sequence ID" value="ORY51232.1"/>
    <property type="molecule type" value="Genomic_DNA"/>
</dbReference>
<accession>A0A1Y2CW26</accession>
<protein>
    <submittedName>
        <fullName evidence="10">Periplasmic binding protein-like I</fullName>
    </submittedName>
</protein>
<feature type="region of interest" description="Disordered" evidence="7">
    <location>
        <begin position="454"/>
        <end position="473"/>
    </location>
</feature>
<dbReference type="Gene3D" id="3.40.50.2300">
    <property type="match status" value="2"/>
</dbReference>
<comment type="caution">
    <text evidence="10">The sequence shown here is derived from an EMBL/GenBank/DDBJ whole genome shotgun (WGS) entry which is preliminary data.</text>
</comment>
<organism evidence="10 11">
    <name type="scientific">Rhizoclosmatium globosum</name>
    <dbReference type="NCBI Taxonomy" id="329046"/>
    <lineage>
        <taxon>Eukaryota</taxon>
        <taxon>Fungi</taxon>
        <taxon>Fungi incertae sedis</taxon>
        <taxon>Chytridiomycota</taxon>
        <taxon>Chytridiomycota incertae sedis</taxon>
        <taxon>Chytridiomycetes</taxon>
        <taxon>Chytridiales</taxon>
        <taxon>Chytriomycetaceae</taxon>
        <taxon>Rhizoclosmatium</taxon>
    </lineage>
</organism>
<dbReference type="SUPFAM" id="SSF53822">
    <property type="entry name" value="Periplasmic binding protein-like I"/>
    <property type="match status" value="1"/>
</dbReference>
<feature type="domain" description="Receptor ligand binding region" evidence="9">
    <location>
        <begin position="71"/>
        <end position="425"/>
    </location>
</feature>
<keyword evidence="4" id="KW-0472">Membrane</keyword>
<name>A0A1Y2CW26_9FUNG</name>
<reference evidence="10 11" key="1">
    <citation type="submission" date="2016-07" db="EMBL/GenBank/DDBJ databases">
        <title>Pervasive Adenine N6-methylation of Active Genes in Fungi.</title>
        <authorList>
            <consortium name="DOE Joint Genome Institute"/>
            <person name="Mondo S.J."/>
            <person name="Dannebaum R.O."/>
            <person name="Kuo R.C."/>
            <person name="Labutti K."/>
            <person name="Haridas S."/>
            <person name="Kuo A."/>
            <person name="Salamov A."/>
            <person name="Ahrendt S.R."/>
            <person name="Lipzen A."/>
            <person name="Sullivan W."/>
            <person name="Andreopoulos W.B."/>
            <person name="Clum A."/>
            <person name="Lindquist E."/>
            <person name="Daum C."/>
            <person name="Ramamoorthy G.K."/>
            <person name="Gryganskyi A."/>
            <person name="Culley D."/>
            <person name="Magnuson J.K."/>
            <person name="James T.Y."/>
            <person name="O'Malley M.A."/>
            <person name="Stajich J.E."/>
            <person name="Spatafora J.W."/>
            <person name="Visel A."/>
            <person name="Grigoriev I.V."/>
        </authorList>
    </citation>
    <scope>NUCLEOTIDE SEQUENCE [LARGE SCALE GENOMIC DNA]</scope>
    <source>
        <strain evidence="10 11">JEL800</strain>
    </source>
</reference>
<evidence type="ECO:0000313" key="11">
    <source>
        <dbReference type="Proteomes" id="UP000193642"/>
    </source>
</evidence>
<dbReference type="InterPro" id="IPR000337">
    <property type="entry name" value="GPCR_3"/>
</dbReference>
<dbReference type="InterPro" id="IPR000068">
    <property type="entry name" value="GPCR_3_Ca_sens_rcpt-rel"/>
</dbReference>
<dbReference type="InterPro" id="IPR028082">
    <property type="entry name" value="Peripla_BP_I"/>
</dbReference>
<evidence type="ECO:0000256" key="4">
    <source>
        <dbReference type="ARBA" id="ARBA00023136"/>
    </source>
</evidence>
<proteinExistence type="predicted"/>
<keyword evidence="5" id="KW-0675">Receptor</keyword>
<dbReference type="STRING" id="329046.A0A1Y2CW26"/>
<evidence type="ECO:0000256" key="7">
    <source>
        <dbReference type="SAM" id="MobiDB-lite"/>
    </source>
</evidence>
<evidence type="ECO:0000256" key="2">
    <source>
        <dbReference type="ARBA" id="ARBA00022692"/>
    </source>
</evidence>
<evidence type="ECO:0000313" key="10">
    <source>
        <dbReference type="EMBL" id="ORY51232.1"/>
    </source>
</evidence>
<dbReference type="GO" id="GO:0004930">
    <property type="term" value="F:G protein-coupled receptor activity"/>
    <property type="evidence" value="ECO:0007669"/>
    <property type="project" value="InterPro"/>
</dbReference>
<keyword evidence="3" id="KW-1133">Transmembrane helix</keyword>
<keyword evidence="2" id="KW-0812">Transmembrane</keyword>
<gene>
    <name evidence="10" type="ORF">BCR33DRAFT_450325</name>
</gene>
<keyword evidence="11" id="KW-1185">Reference proteome</keyword>
<evidence type="ECO:0000256" key="8">
    <source>
        <dbReference type="SAM" id="SignalP"/>
    </source>
</evidence>
<dbReference type="InterPro" id="IPR001828">
    <property type="entry name" value="ANF_lig-bd_rcpt"/>
</dbReference>
<keyword evidence="6" id="KW-0325">Glycoprotein</keyword>
<comment type="subcellular location">
    <subcellularLocation>
        <location evidence="1">Membrane</location>
        <topology evidence="1">Multi-pass membrane protein</topology>
    </subcellularLocation>
</comment>
<dbReference type="Pfam" id="PF01094">
    <property type="entry name" value="ANF_receptor"/>
    <property type="match status" value="1"/>
</dbReference>
<dbReference type="PRINTS" id="PR00248">
    <property type="entry name" value="GPCRMGR"/>
</dbReference>